<keyword evidence="1" id="KW-0812">Transmembrane</keyword>
<feature type="transmembrane region" description="Helical" evidence="1">
    <location>
        <begin position="119"/>
        <end position="139"/>
    </location>
</feature>
<keyword evidence="1" id="KW-1133">Transmembrane helix</keyword>
<feature type="transmembrane region" description="Helical" evidence="1">
    <location>
        <begin position="59"/>
        <end position="77"/>
    </location>
</feature>
<feature type="transmembrane region" description="Helical" evidence="1">
    <location>
        <begin position="198"/>
        <end position="215"/>
    </location>
</feature>
<feature type="transmembrane region" description="Helical" evidence="1">
    <location>
        <begin position="83"/>
        <end position="107"/>
    </location>
</feature>
<organism evidence="2 3">
    <name type="scientific">Skermanella cutis</name>
    <dbReference type="NCBI Taxonomy" id="2775420"/>
    <lineage>
        <taxon>Bacteria</taxon>
        <taxon>Pseudomonadati</taxon>
        <taxon>Pseudomonadota</taxon>
        <taxon>Alphaproteobacteria</taxon>
        <taxon>Rhodospirillales</taxon>
        <taxon>Azospirillaceae</taxon>
        <taxon>Skermanella</taxon>
    </lineage>
</organism>
<feature type="transmembrane region" description="Helical" evidence="1">
    <location>
        <begin position="172"/>
        <end position="192"/>
    </location>
</feature>
<keyword evidence="3" id="KW-1185">Reference proteome</keyword>
<feature type="transmembrane region" description="Helical" evidence="1">
    <location>
        <begin position="30"/>
        <end position="50"/>
    </location>
</feature>
<dbReference type="Proteomes" id="UP000595197">
    <property type="component" value="Chromosome"/>
</dbReference>
<name>A0ABX7B4M3_9PROT</name>
<accession>A0ABX7B4M3</accession>
<proteinExistence type="predicted"/>
<reference evidence="2" key="1">
    <citation type="submission" date="2021-02" db="EMBL/GenBank/DDBJ databases">
        <title>Skermanella TT6 skin isolate.</title>
        <authorList>
            <person name="Lee K."/>
            <person name="Ganzorig M."/>
        </authorList>
    </citation>
    <scope>NUCLEOTIDE SEQUENCE</scope>
    <source>
        <strain evidence="2">TT6</strain>
    </source>
</reference>
<evidence type="ECO:0000256" key="1">
    <source>
        <dbReference type="SAM" id="Phobius"/>
    </source>
</evidence>
<evidence type="ECO:0000313" key="2">
    <source>
        <dbReference type="EMBL" id="QQP89286.1"/>
    </source>
</evidence>
<dbReference type="Pfam" id="PF19540">
    <property type="entry name" value="DUF6064"/>
    <property type="match status" value="1"/>
</dbReference>
<keyword evidence="1" id="KW-0472">Membrane</keyword>
<evidence type="ECO:0000313" key="3">
    <source>
        <dbReference type="Proteomes" id="UP000595197"/>
    </source>
</evidence>
<dbReference type="RefSeq" id="WP_201075353.1">
    <property type="nucleotide sequence ID" value="NZ_CP067420.1"/>
</dbReference>
<sequence>MSEWWTYTLSDFLLFSPRTYYRLFELHNQALWPAHLAALVLGLAVLVLAARGGPVRGRIVAALLAIAWAWVAWSFLYDRYATINWAAAWFAGLFLAQAVLLVLAGTLGGKLDLAAGRPWRLGLFAFALAVQPLAGVLAGRDWAQVETFAMTPDPTAVGTLGIVALASGPWRWGLMVIPVLWCLVSGATLWTMEAPDAFVPPLAALVALVLAARPARASG</sequence>
<gene>
    <name evidence="2" type="ORF">IGS68_25405</name>
</gene>
<dbReference type="EMBL" id="CP067420">
    <property type="protein sequence ID" value="QQP89286.1"/>
    <property type="molecule type" value="Genomic_DNA"/>
</dbReference>
<dbReference type="InterPro" id="IPR045708">
    <property type="entry name" value="DUF6064"/>
</dbReference>
<protein>
    <submittedName>
        <fullName evidence="2">MFS transporter permease</fullName>
    </submittedName>
</protein>